<dbReference type="EMBL" id="PDCK01000043">
    <property type="protein sequence ID" value="PRQ33932.1"/>
    <property type="molecule type" value="Genomic_DNA"/>
</dbReference>
<evidence type="ECO:0000313" key="1">
    <source>
        <dbReference type="EMBL" id="PRQ33932.1"/>
    </source>
</evidence>
<proteinExistence type="predicted"/>
<accession>A0A2P6QIC7</accession>
<reference evidence="1 2" key="1">
    <citation type="journal article" date="2018" name="Nat. Genet.">
        <title>The Rosa genome provides new insights in the design of modern roses.</title>
        <authorList>
            <person name="Bendahmane M."/>
        </authorList>
    </citation>
    <scope>NUCLEOTIDE SEQUENCE [LARGE SCALE GENOMIC DNA]</scope>
    <source>
        <strain evidence="2">cv. Old Blush</strain>
    </source>
</reference>
<dbReference type="Proteomes" id="UP000238479">
    <property type="component" value="Chromosome 5"/>
</dbReference>
<protein>
    <submittedName>
        <fullName evidence="1">Uncharacterized protein</fullName>
    </submittedName>
</protein>
<gene>
    <name evidence="1" type="ORF">RchiOBHm_Chr5g0063191</name>
</gene>
<sequence length="58" mass="6752">MTKICLRTLCFIQCLNFTIWCLFKYLYKLARVPCEDCNDHIAIYLCNDQIASNSSSLP</sequence>
<dbReference type="AlphaFoldDB" id="A0A2P6QIC7"/>
<comment type="caution">
    <text evidence="1">The sequence shown here is derived from an EMBL/GenBank/DDBJ whole genome shotgun (WGS) entry which is preliminary data.</text>
</comment>
<name>A0A2P6QIC7_ROSCH</name>
<dbReference type="Gramene" id="PRQ33932">
    <property type="protein sequence ID" value="PRQ33932"/>
    <property type="gene ID" value="RchiOBHm_Chr5g0063191"/>
</dbReference>
<evidence type="ECO:0000313" key="2">
    <source>
        <dbReference type="Proteomes" id="UP000238479"/>
    </source>
</evidence>
<organism evidence="1 2">
    <name type="scientific">Rosa chinensis</name>
    <name type="common">China rose</name>
    <dbReference type="NCBI Taxonomy" id="74649"/>
    <lineage>
        <taxon>Eukaryota</taxon>
        <taxon>Viridiplantae</taxon>
        <taxon>Streptophyta</taxon>
        <taxon>Embryophyta</taxon>
        <taxon>Tracheophyta</taxon>
        <taxon>Spermatophyta</taxon>
        <taxon>Magnoliopsida</taxon>
        <taxon>eudicotyledons</taxon>
        <taxon>Gunneridae</taxon>
        <taxon>Pentapetalae</taxon>
        <taxon>rosids</taxon>
        <taxon>fabids</taxon>
        <taxon>Rosales</taxon>
        <taxon>Rosaceae</taxon>
        <taxon>Rosoideae</taxon>
        <taxon>Rosoideae incertae sedis</taxon>
        <taxon>Rosa</taxon>
    </lineage>
</organism>
<keyword evidence="2" id="KW-1185">Reference proteome</keyword>